<proteinExistence type="predicted"/>
<keyword evidence="4" id="KW-1185">Reference proteome</keyword>
<feature type="domain" description="ATPase AAA-type core" evidence="2">
    <location>
        <begin position="275"/>
        <end position="369"/>
    </location>
</feature>
<dbReference type="SUPFAM" id="SSF52540">
    <property type="entry name" value="P-loop containing nucleoside triphosphate hydrolases"/>
    <property type="match status" value="1"/>
</dbReference>
<evidence type="ECO:0000313" key="3">
    <source>
        <dbReference type="EMBL" id="MBT0992971.1"/>
    </source>
</evidence>
<evidence type="ECO:0000313" key="4">
    <source>
        <dbReference type="Proteomes" id="UP000722125"/>
    </source>
</evidence>
<dbReference type="PANTHER" id="PTHR43581">
    <property type="entry name" value="ATP/GTP PHOSPHATASE"/>
    <property type="match status" value="1"/>
</dbReference>
<dbReference type="Pfam" id="PF13304">
    <property type="entry name" value="AAA_21"/>
    <property type="match status" value="1"/>
</dbReference>
<comment type="caution">
    <text evidence="3">The sequence shown here is derived from an EMBL/GenBank/DDBJ whole genome shotgun (WGS) entry which is preliminary data.</text>
</comment>
<dbReference type="InterPro" id="IPR014592">
    <property type="entry name" value="P-loop_UCP034888"/>
</dbReference>
<sequence length="440" mass="48998">MITEVFVQEFKGFSRERLELRPLTILIGENNSGKSSFLAAIRLLAQTVQSPDPSVPILLNGPFGEYGSFRDVVHGNHRGRPFRLGVTVPQYRRDVERAANDASVTFEAEFKYRVQRREVLVREAKYMTGSKPILSVGRTKDLERNYINGVGGRTFTASGRTESLGMLRMANFLPTTSPIAPSTPTELSDAIRKHQDEIRRSYLAVRRALFAVDVLGAMRQPPQRTYLHSGSVGRRVGLAGENLGGLIALADSARRSRHNYMAGVREWLRSSGVAADVNLVWLSDRDFEIVVTHPVSGETENLADVGRGTSQVLPVLLGGYRLEPGDTFLVEEPEIHLHPRAQAALGDYFLDLYQRGVQAVVETHSEYLILRLQQHVAAGQIDPGNVIFYYVSSTSSGKQVRRIPLDENAVFDQVVPGGFFPQRREESLKLVRARGESARE</sequence>
<dbReference type="PANTHER" id="PTHR43581:SF2">
    <property type="entry name" value="EXCINUCLEASE ATPASE SUBUNIT"/>
    <property type="match status" value="1"/>
</dbReference>
<dbReference type="Pfam" id="PF13175">
    <property type="entry name" value="AAA_15"/>
    <property type="match status" value="1"/>
</dbReference>
<accession>A0ABS5TV05</accession>
<feature type="domain" description="Endonuclease GajA/Old nuclease/RecF-like AAA" evidence="1">
    <location>
        <begin position="1"/>
        <end position="47"/>
    </location>
</feature>
<dbReference type="Proteomes" id="UP000722125">
    <property type="component" value="Unassembled WGS sequence"/>
</dbReference>
<gene>
    <name evidence="3" type="ORF">KIN34_01525</name>
</gene>
<dbReference type="EMBL" id="JAHBOH010000001">
    <property type="protein sequence ID" value="MBT0992971.1"/>
    <property type="molecule type" value="Genomic_DNA"/>
</dbReference>
<evidence type="ECO:0000259" key="1">
    <source>
        <dbReference type="Pfam" id="PF13175"/>
    </source>
</evidence>
<dbReference type="InterPro" id="IPR051396">
    <property type="entry name" value="Bact_Antivir_Def_Nuclease"/>
</dbReference>
<dbReference type="InterPro" id="IPR027417">
    <property type="entry name" value="P-loop_NTPase"/>
</dbReference>
<organism evidence="3 4">
    <name type="scientific">Cellulomonas fulva</name>
    <dbReference type="NCBI Taxonomy" id="2835530"/>
    <lineage>
        <taxon>Bacteria</taxon>
        <taxon>Bacillati</taxon>
        <taxon>Actinomycetota</taxon>
        <taxon>Actinomycetes</taxon>
        <taxon>Micrococcales</taxon>
        <taxon>Cellulomonadaceae</taxon>
        <taxon>Cellulomonas</taxon>
    </lineage>
</organism>
<dbReference type="InterPro" id="IPR003959">
    <property type="entry name" value="ATPase_AAA_core"/>
</dbReference>
<name>A0ABS5TV05_9CELL</name>
<dbReference type="Gene3D" id="3.40.50.300">
    <property type="entry name" value="P-loop containing nucleotide triphosphate hydrolases"/>
    <property type="match status" value="2"/>
</dbReference>
<dbReference type="InterPro" id="IPR041685">
    <property type="entry name" value="AAA_GajA/Old/RecF-like"/>
</dbReference>
<evidence type="ECO:0000259" key="2">
    <source>
        <dbReference type="Pfam" id="PF13304"/>
    </source>
</evidence>
<protein>
    <submittedName>
        <fullName evidence="3">AAA family ATPase</fullName>
    </submittedName>
</protein>
<dbReference type="RefSeq" id="WP_214345952.1">
    <property type="nucleotide sequence ID" value="NZ_JAHBOH010000001.1"/>
</dbReference>
<dbReference type="PIRSF" id="PIRSF034888">
    <property type="entry name" value="P-loop_UCP034888"/>
    <property type="match status" value="1"/>
</dbReference>
<reference evidence="3 4" key="1">
    <citation type="submission" date="2021-05" db="EMBL/GenBank/DDBJ databases">
        <title>Description of Cellulomonas sp. DKR-3 sp. nov.</title>
        <authorList>
            <person name="Dahal R.H."/>
            <person name="Chaudhary D.K."/>
        </authorList>
    </citation>
    <scope>NUCLEOTIDE SEQUENCE [LARGE SCALE GENOMIC DNA]</scope>
    <source>
        <strain evidence="3 4">DKR-3</strain>
    </source>
</reference>